<evidence type="ECO:0000259" key="8">
    <source>
        <dbReference type="PROSITE" id="PS50928"/>
    </source>
</evidence>
<reference evidence="9 10" key="1">
    <citation type="submission" date="2017-08" db="EMBL/GenBank/DDBJ databases">
        <title>Infants hospitalized years apart are colonized by the same room-sourced microbial strains.</title>
        <authorList>
            <person name="Brooks B."/>
            <person name="Olm M.R."/>
            <person name="Firek B.A."/>
            <person name="Baker R."/>
            <person name="Thomas B.C."/>
            <person name="Morowitz M.J."/>
            <person name="Banfield J.F."/>
        </authorList>
    </citation>
    <scope>NUCLEOTIDE SEQUENCE [LARGE SCALE GENOMIC DNA]</scope>
    <source>
        <strain evidence="9">S2_005_002_R2_34</strain>
    </source>
</reference>
<comment type="similarity">
    <text evidence="7">Belongs to the binding-protein-dependent transport system permease family.</text>
</comment>
<dbReference type="InterPro" id="IPR000515">
    <property type="entry name" value="MetI-like"/>
</dbReference>
<evidence type="ECO:0000256" key="1">
    <source>
        <dbReference type="ARBA" id="ARBA00004651"/>
    </source>
</evidence>
<evidence type="ECO:0000256" key="2">
    <source>
        <dbReference type="ARBA" id="ARBA00022448"/>
    </source>
</evidence>
<dbReference type="GO" id="GO:0055085">
    <property type="term" value="P:transmembrane transport"/>
    <property type="evidence" value="ECO:0007669"/>
    <property type="project" value="InterPro"/>
</dbReference>
<dbReference type="InterPro" id="IPR035906">
    <property type="entry name" value="MetI-like_sf"/>
</dbReference>
<feature type="transmembrane region" description="Helical" evidence="7">
    <location>
        <begin position="32"/>
        <end position="54"/>
    </location>
</feature>
<feature type="transmembrane region" description="Helical" evidence="7">
    <location>
        <begin position="258"/>
        <end position="282"/>
    </location>
</feature>
<dbReference type="Pfam" id="PF12911">
    <property type="entry name" value="OppC_N"/>
    <property type="match status" value="1"/>
</dbReference>
<dbReference type="PROSITE" id="PS50928">
    <property type="entry name" value="ABC_TM1"/>
    <property type="match status" value="1"/>
</dbReference>
<keyword evidence="4 7" id="KW-0812">Transmembrane</keyword>
<keyword evidence="2 7" id="KW-0813">Transport</keyword>
<name>A0A2W5PYS1_RHOSU</name>
<evidence type="ECO:0000313" key="10">
    <source>
        <dbReference type="Proteomes" id="UP000249185"/>
    </source>
</evidence>
<feature type="transmembrane region" description="Helical" evidence="7">
    <location>
        <begin position="96"/>
        <end position="123"/>
    </location>
</feature>
<sequence length="294" mass="30899">MIPPEDTAGAADPFPEPGYWSLVLRQLLRDRVAVLSGLVLLAMLVVIVFAPVFAPHDPYASSMLARLKPIGTPSHPLGTDDIGRDMLSRLIYGGRLSWLLGIAPVVIAFVIGGFLGVVAGYAGGRTNMVIMRVTDVFYAFPSVLLAAAISGSLGSGALNAVISMTLVFIPQITRVAESAATGQRGMDYVEAARASGAGPVSIIRVHVLPNVLGPIFVFATGLISLAMILASGLSFLGLGTQPPDPEWGLMLSGLRTAIYSQPLVTLLPGLCIIVTSLCFAMLSDGLRQAMDVRR</sequence>
<keyword evidence="3" id="KW-1003">Cell membrane</keyword>
<feature type="transmembrane region" description="Helical" evidence="7">
    <location>
        <begin position="211"/>
        <end position="238"/>
    </location>
</feature>
<dbReference type="Pfam" id="PF00528">
    <property type="entry name" value="BPD_transp_1"/>
    <property type="match status" value="1"/>
</dbReference>
<keyword evidence="5 7" id="KW-1133">Transmembrane helix</keyword>
<comment type="subcellular location">
    <subcellularLocation>
        <location evidence="1 7">Cell membrane</location>
        <topology evidence="1 7">Multi-pass membrane protein</topology>
    </subcellularLocation>
</comment>
<evidence type="ECO:0000256" key="3">
    <source>
        <dbReference type="ARBA" id="ARBA00022475"/>
    </source>
</evidence>
<feature type="transmembrane region" description="Helical" evidence="7">
    <location>
        <begin position="143"/>
        <end position="169"/>
    </location>
</feature>
<evidence type="ECO:0000256" key="4">
    <source>
        <dbReference type="ARBA" id="ARBA00022692"/>
    </source>
</evidence>
<gene>
    <name evidence="9" type="ORF">DI556_17310</name>
</gene>
<dbReference type="EMBL" id="QFPW01000016">
    <property type="protein sequence ID" value="PZQ47633.1"/>
    <property type="molecule type" value="Genomic_DNA"/>
</dbReference>
<dbReference type="PANTHER" id="PTHR43386:SF25">
    <property type="entry name" value="PEPTIDE ABC TRANSPORTER PERMEASE PROTEIN"/>
    <property type="match status" value="1"/>
</dbReference>
<evidence type="ECO:0000256" key="7">
    <source>
        <dbReference type="RuleBase" id="RU363032"/>
    </source>
</evidence>
<organism evidence="9 10">
    <name type="scientific">Rhodovulum sulfidophilum</name>
    <name type="common">Rhodobacter sulfidophilus</name>
    <dbReference type="NCBI Taxonomy" id="35806"/>
    <lineage>
        <taxon>Bacteria</taxon>
        <taxon>Pseudomonadati</taxon>
        <taxon>Pseudomonadota</taxon>
        <taxon>Alphaproteobacteria</taxon>
        <taxon>Rhodobacterales</taxon>
        <taxon>Paracoccaceae</taxon>
        <taxon>Rhodovulum</taxon>
    </lineage>
</organism>
<dbReference type="Gene3D" id="1.10.3720.10">
    <property type="entry name" value="MetI-like"/>
    <property type="match status" value="1"/>
</dbReference>
<dbReference type="PANTHER" id="PTHR43386">
    <property type="entry name" value="OLIGOPEPTIDE TRANSPORT SYSTEM PERMEASE PROTEIN APPC"/>
    <property type="match status" value="1"/>
</dbReference>
<evidence type="ECO:0000313" key="9">
    <source>
        <dbReference type="EMBL" id="PZQ47633.1"/>
    </source>
</evidence>
<evidence type="ECO:0000256" key="5">
    <source>
        <dbReference type="ARBA" id="ARBA00022989"/>
    </source>
</evidence>
<accession>A0A2W5PYS1</accession>
<dbReference type="AlphaFoldDB" id="A0A2W5PYS1"/>
<keyword evidence="6 7" id="KW-0472">Membrane</keyword>
<feature type="domain" description="ABC transmembrane type-1" evidence="8">
    <location>
        <begin position="94"/>
        <end position="283"/>
    </location>
</feature>
<dbReference type="Proteomes" id="UP000249185">
    <property type="component" value="Unassembled WGS sequence"/>
</dbReference>
<proteinExistence type="inferred from homology"/>
<protein>
    <submittedName>
        <fullName evidence="9">ABC transporter permease</fullName>
    </submittedName>
</protein>
<dbReference type="InterPro" id="IPR025966">
    <property type="entry name" value="OppC_N"/>
</dbReference>
<dbReference type="GO" id="GO:0005886">
    <property type="term" value="C:plasma membrane"/>
    <property type="evidence" value="ECO:0007669"/>
    <property type="project" value="UniProtKB-SubCell"/>
</dbReference>
<evidence type="ECO:0000256" key="6">
    <source>
        <dbReference type="ARBA" id="ARBA00023136"/>
    </source>
</evidence>
<dbReference type="InterPro" id="IPR050366">
    <property type="entry name" value="BP-dependent_transpt_permease"/>
</dbReference>
<comment type="caution">
    <text evidence="9">The sequence shown here is derived from an EMBL/GenBank/DDBJ whole genome shotgun (WGS) entry which is preliminary data.</text>
</comment>
<dbReference type="SUPFAM" id="SSF161098">
    <property type="entry name" value="MetI-like"/>
    <property type="match status" value="1"/>
</dbReference>
<dbReference type="CDD" id="cd06261">
    <property type="entry name" value="TM_PBP2"/>
    <property type="match status" value="1"/>
</dbReference>